<organism evidence="3 4">
    <name type="scientific">Vibrio eleionomae</name>
    <dbReference type="NCBI Taxonomy" id="2653505"/>
    <lineage>
        <taxon>Bacteria</taxon>
        <taxon>Pseudomonadati</taxon>
        <taxon>Pseudomonadota</taxon>
        <taxon>Gammaproteobacteria</taxon>
        <taxon>Vibrionales</taxon>
        <taxon>Vibrionaceae</taxon>
        <taxon>Vibrio</taxon>
    </lineage>
</organism>
<keyword evidence="2" id="KW-0732">Signal</keyword>
<dbReference type="RefSeq" id="WP_161157743.1">
    <property type="nucleotide sequence ID" value="NZ_WEKT01000049.1"/>
</dbReference>
<keyword evidence="1" id="KW-0175">Coiled coil</keyword>
<dbReference type="Gene3D" id="2.40.170.10">
    <property type="entry name" value="Porin, LamB type"/>
    <property type="match status" value="1"/>
</dbReference>
<comment type="caution">
    <text evidence="3">The sequence shown here is derived from an EMBL/GenBank/DDBJ whole genome shotgun (WGS) entry which is preliminary data.</text>
</comment>
<gene>
    <name evidence="3" type="ORF">F9817_19000</name>
</gene>
<dbReference type="AlphaFoldDB" id="A0A7X4LNI9"/>
<dbReference type="InterPro" id="IPR003192">
    <property type="entry name" value="Porin_LamB"/>
</dbReference>
<evidence type="ECO:0000256" key="1">
    <source>
        <dbReference type="SAM" id="Coils"/>
    </source>
</evidence>
<dbReference type="GO" id="GO:0015288">
    <property type="term" value="F:porin activity"/>
    <property type="evidence" value="ECO:0007669"/>
    <property type="project" value="InterPro"/>
</dbReference>
<sequence>MKRNNALLALSIACALSPLQSAIAAPTQTLEQRVSELEAQLKATQQKVEQTEQTAQDAKDEASSFEFHGYARAGLNINQNFQGAHGGRSNTIGPQMSIASGLGAYFGRLGLEDDNYVDSRLTHNQQAEDGTKSMYQVMLSAGDETETDWVSADTSSLNVRQLYLEMSDIAAFKGNDTFSGSTLWAGKRYDRENFDIDFIDTHVIFLTGTGAGIYDVKMGDNWTSNFSVIGNQFDADSGTSYDLEGYTFTWNNLIDNHWEVMFNAIAANKNDQRASLDSAVDRGDVAQYGVHTMIGYKADTFYGVKDGWSRTGMMYGHAMGAETKNIGQDNHLLKDANSVRFYTVGATQMTDNWRIAPSLLTEWTKDRYLKGDEYKWAVFNVRLAQEFNPNFEIAYEGTYQYLDLDNTSKHMTGNVYKATIAPTFKISNIAGFFDRPQIRFAVSYINWSDKFEDSYSINGVDCAMGENNETVFAVQMETWF</sequence>
<reference evidence="3 4" key="1">
    <citation type="submission" date="2019-10" db="EMBL/GenBank/DDBJ databases">
        <title>Vibrio sp. nov. isolated from a shrimp pond.</title>
        <authorList>
            <person name="Gomez-Gil B."/>
            <person name="Enciso-Ibarra J."/>
            <person name="Enciso-Ibarra K."/>
            <person name="Bolan-Mejia C."/>
        </authorList>
    </citation>
    <scope>NUCLEOTIDE SEQUENCE [LARGE SCALE GENOMIC DNA]</scope>
    <source>
        <strain evidence="3 4">CAIM 722</strain>
    </source>
</reference>
<dbReference type="GO" id="GO:0016020">
    <property type="term" value="C:membrane"/>
    <property type="evidence" value="ECO:0007669"/>
    <property type="project" value="InterPro"/>
</dbReference>
<name>A0A7X4LNI9_9VIBR</name>
<feature type="chain" id="PRO_5031223765" evidence="2">
    <location>
        <begin position="25"/>
        <end position="480"/>
    </location>
</feature>
<dbReference type="EMBL" id="WEKT01000049">
    <property type="protein sequence ID" value="MZI95265.1"/>
    <property type="molecule type" value="Genomic_DNA"/>
</dbReference>
<feature type="signal peptide" evidence="2">
    <location>
        <begin position="1"/>
        <end position="24"/>
    </location>
</feature>
<evidence type="ECO:0000313" key="3">
    <source>
        <dbReference type="EMBL" id="MZI95265.1"/>
    </source>
</evidence>
<keyword evidence="4" id="KW-1185">Reference proteome</keyword>
<proteinExistence type="predicted"/>
<accession>A0A7X4LNI9</accession>
<dbReference type="Proteomes" id="UP000462621">
    <property type="component" value="Unassembled WGS sequence"/>
</dbReference>
<feature type="coiled-coil region" evidence="1">
    <location>
        <begin position="27"/>
        <end position="61"/>
    </location>
</feature>
<dbReference type="Pfam" id="PF02264">
    <property type="entry name" value="LamB"/>
    <property type="match status" value="1"/>
</dbReference>
<dbReference type="GO" id="GO:0034219">
    <property type="term" value="P:carbohydrate transmembrane transport"/>
    <property type="evidence" value="ECO:0007669"/>
    <property type="project" value="InterPro"/>
</dbReference>
<evidence type="ECO:0000256" key="2">
    <source>
        <dbReference type="SAM" id="SignalP"/>
    </source>
</evidence>
<protein>
    <submittedName>
        <fullName evidence="3">Porin</fullName>
    </submittedName>
</protein>
<dbReference type="SUPFAM" id="SSF56935">
    <property type="entry name" value="Porins"/>
    <property type="match status" value="1"/>
</dbReference>
<dbReference type="InterPro" id="IPR036998">
    <property type="entry name" value="Porin_LamB_sf"/>
</dbReference>
<evidence type="ECO:0000313" key="4">
    <source>
        <dbReference type="Proteomes" id="UP000462621"/>
    </source>
</evidence>